<proteinExistence type="predicted"/>
<dbReference type="InterPro" id="IPR011676">
    <property type="entry name" value="DUF1618"/>
</dbReference>
<accession>A0A811QEY6</accession>
<gene>
    <name evidence="2" type="ORF">NCGR_LOCUS38167</name>
</gene>
<evidence type="ECO:0000313" key="3">
    <source>
        <dbReference type="Proteomes" id="UP000604825"/>
    </source>
</evidence>
<evidence type="ECO:0000259" key="1">
    <source>
        <dbReference type="Pfam" id="PF07762"/>
    </source>
</evidence>
<organism evidence="2 3">
    <name type="scientific">Miscanthus lutarioriparius</name>
    <dbReference type="NCBI Taxonomy" id="422564"/>
    <lineage>
        <taxon>Eukaryota</taxon>
        <taxon>Viridiplantae</taxon>
        <taxon>Streptophyta</taxon>
        <taxon>Embryophyta</taxon>
        <taxon>Tracheophyta</taxon>
        <taxon>Spermatophyta</taxon>
        <taxon>Magnoliopsida</taxon>
        <taxon>Liliopsida</taxon>
        <taxon>Poales</taxon>
        <taxon>Poaceae</taxon>
        <taxon>PACMAD clade</taxon>
        <taxon>Panicoideae</taxon>
        <taxon>Andropogonodae</taxon>
        <taxon>Andropogoneae</taxon>
        <taxon>Saccharinae</taxon>
        <taxon>Miscanthus</taxon>
    </lineage>
</organism>
<dbReference type="Pfam" id="PF07762">
    <property type="entry name" value="DUF1618"/>
    <property type="match status" value="1"/>
</dbReference>
<name>A0A811QEY6_9POAL</name>
<dbReference type="Proteomes" id="UP000604825">
    <property type="component" value="Unassembled WGS sequence"/>
</dbReference>
<dbReference type="PANTHER" id="PTHR33074">
    <property type="entry name" value="EXPRESSED PROTEIN-RELATED"/>
    <property type="match status" value="1"/>
</dbReference>
<sequence length="180" mass="20369">MTILVGDRFLCWVSFDKGLVLCDMAEEARPKLRHVRLPVYYDPSYYTNDLPPISDTKGMGVAGPGAVRSFVAACSRFAFTVTTWTLTPTMDEPVAWMKDGVLDCEELWAMPGYEGLPRGHLQSPIVSLDNPDVVCFKVTRAHKDQDIWMIQVDMRRKALLAAVQWTSNTWRSHLHLPAKL</sequence>
<dbReference type="AlphaFoldDB" id="A0A811QEY6"/>
<evidence type="ECO:0000313" key="2">
    <source>
        <dbReference type="EMBL" id="CAD6254564.1"/>
    </source>
</evidence>
<dbReference type="PANTHER" id="PTHR33074:SF76">
    <property type="entry name" value="OS11G0569701 PROTEIN"/>
    <property type="match status" value="1"/>
</dbReference>
<protein>
    <recommendedName>
        <fullName evidence="1">DUF1618 domain-containing protein</fullName>
    </recommendedName>
</protein>
<reference evidence="2" key="1">
    <citation type="submission" date="2020-10" db="EMBL/GenBank/DDBJ databases">
        <authorList>
            <person name="Han B."/>
            <person name="Lu T."/>
            <person name="Zhao Q."/>
            <person name="Huang X."/>
            <person name="Zhao Y."/>
        </authorList>
    </citation>
    <scope>NUCLEOTIDE SEQUENCE</scope>
</reference>
<keyword evidence="3" id="KW-1185">Reference proteome</keyword>
<dbReference type="EMBL" id="CAJGYO010000009">
    <property type="protein sequence ID" value="CAD6254564.1"/>
    <property type="molecule type" value="Genomic_DNA"/>
</dbReference>
<dbReference type="OrthoDB" id="687690at2759"/>
<comment type="caution">
    <text evidence="2">The sequence shown here is derived from an EMBL/GenBank/DDBJ whole genome shotgun (WGS) entry which is preliminary data.</text>
</comment>
<feature type="domain" description="DUF1618" evidence="1">
    <location>
        <begin position="12"/>
        <end position="135"/>
    </location>
</feature>